<name>A0A397JQI2_9GLOM</name>
<protein>
    <submittedName>
        <fullName evidence="2">Uncharacterized protein</fullName>
    </submittedName>
</protein>
<sequence length="154" mass="18161">MPFMKYAIKNILLFGMVCANFQNGKWTSGNRTTDRLIQYTQQKNEIFSINGGSGDLKKFENTFANLNEVFLNELFYININYKFKNKYYLDLYSLESKNGMKYGSVQFYGITKDPETNEYILVLNYVRGKTHHMTLYLLSIRFRSKSMEENTKNP</sequence>
<proteinExistence type="predicted"/>
<evidence type="ECO:0000256" key="1">
    <source>
        <dbReference type="SAM" id="SignalP"/>
    </source>
</evidence>
<gene>
    <name evidence="2" type="ORF">Glove_13g266</name>
</gene>
<reference evidence="2 3" key="1">
    <citation type="submission" date="2018-08" db="EMBL/GenBank/DDBJ databases">
        <title>Genome and evolution of the arbuscular mycorrhizal fungus Diversispora epigaea (formerly Glomus versiforme) and its bacterial endosymbionts.</title>
        <authorList>
            <person name="Sun X."/>
            <person name="Fei Z."/>
            <person name="Harrison M."/>
        </authorList>
    </citation>
    <scope>NUCLEOTIDE SEQUENCE [LARGE SCALE GENOMIC DNA]</scope>
    <source>
        <strain evidence="2 3">IT104</strain>
    </source>
</reference>
<evidence type="ECO:0000313" key="2">
    <source>
        <dbReference type="EMBL" id="RHZ89632.1"/>
    </source>
</evidence>
<dbReference type="OrthoDB" id="2319145at2759"/>
<accession>A0A397JQI2</accession>
<feature type="signal peptide" evidence="1">
    <location>
        <begin position="1"/>
        <end position="19"/>
    </location>
</feature>
<dbReference type="EMBL" id="PQFF01000011">
    <property type="protein sequence ID" value="RHZ89632.1"/>
    <property type="molecule type" value="Genomic_DNA"/>
</dbReference>
<dbReference type="Proteomes" id="UP000266861">
    <property type="component" value="Unassembled WGS sequence"/>
</dbReference>
<organism evidence="2 3">
    <name type="scientific">Diversispora epigaea</name>
    <dbReference type="NCBI Taxonomy" id="1348612"/>
    <lineage>
        <taxon>Eukaryota</taxon>
        <taxon>Fungi</taxon>
        <taxon>Fungi incertae sedis</taxon>
        <taxon>Mucoromycota</taxon>
        <taxon>Glomeromycotina</taxon>
        <taxon>Glomeromycetes</taxon>
        <taxon>Diversisporales</taxon>
        <taxon>Diversisporaceae</taxon>
        <taxon>Diversispora</taxon>
    </lineage>
</organism>
<dbReference type="AlphaFoldDB" id="A0A397JQI2"/>
<keyword evidence="3" id="KW-1185">Reference proteome</keyword>
<feature type="chain" id="PRO_5017459707" evidence="1">
    <location>
        <begin position="20"/>
        <end position="154"/>
    </location>
</feature>
<keyword evidence="1" id="KW-0732">Signal</keyword>
<comment type="caution">
    <text evidence="2">The sequence shown here is derived from an EMBL/GenBank/DDBJ whole genome shotgun (WGS) entry which is preliminary data.</text>
</comment>
<evidence type="ECO:0000313" key="3">
    <source>
        <dbReference type="Proteomes" id="UP000266861"/>
    </source>
</evidence>